<dbReference type="GO" id="GO:0005730">
    <property type="term" value="C:nucleolus"/>
    <property type="evidence" value="ECO:0007669"/>
    <property type="project" value="UniProtKB-SubCell"/>
</dbReference>
<feature type="compositionally biased region" description="Acidic residues" evidence="11">
    <location>
        <begin position="179"/>
        <end position="190"/>
    </location>
</feature>
<feature type="compositionally biased region" description="Basic residues" evidence="11">
    <location>
        <begin position="164"/>
        <end position="175"/>
    </location>
</feature>
<evidence type="ECO:0000259" key="14">
    <source>
        <dbReference type="PROSITE" id="PS51195"/>
    </source>
</evidence>
<dbReference type="EMBL" id="KV460236">
    <property type="protein sequence ID" value="OBT95373.1"/>
    <property type="molecule type" value="Genomic_DNA"/>
</dbReference>
<dbReference type="InterPro" id="IPR000629">
    <property type="entry name" value="RNA-helicase_DEAD-box_CS"/>
</dbReference>
<dbReference type="CDD" id="cd17956">
    <property type="entry name" value="DEADc_DDX51"/>
    <property type="match status" value="1"/>
</dbReference>
<dbReference type="GO" id="GO:0003724">
    <property type="term" value="F:RNA helicase activity"/>
    <property type="evidence" value="ECO:0007669"/>
    <property type="project" value="UniProtKB-EC"/>
</dbReference>
<keyword evidence="5 10" id="KW-0347">Helicase</keyword>
<evidence type="ECO:0000256" key="7">
    <source>
        <dbReference type="ARBA" id="ARBA00022884"/>
    </source>
</evidence>
<feature type="short sequence motif" description="Q motif" evidence="9">
    <location>
        <begin position="282"/>
        <end position="310"/>
    </location>
</feature>
<keyword evidence="7 10" id="KW-0694">RNA-binding</keyword>
<feature type="compositionally biased region" description="Basic residues" evidence="11">
    <location>
        <begin position="196"/>
        <end position="206"/>
    </location>
</feature>
<dbReference type="InterPro" id="IPR011545">
    <property type="entry name" value="DEAD/DEAH_box_helicase_dom"/>
</dbReference>
<protein>
    <recommendedName>
        <fullName evidence="10">ATP-dependent RNA helicase</fullName>
        <ecNumber evidence="10">3.6.4.13</ecNumber>
    </recommendedName>
</protein>
<comment type="similarity">
    <text evidence="10">Belongs to the DEAD box helicase family.</text>
</comment>
<dbReference type="Proteomes" id="UP000091956">
    <property type="component" value="Unassembled WGS sequence"/>
</dbReference>
<dbReference type="PROSITE" id="PS00039">
    <property type="entry name" value="DEAD_ATP_HELICASE"/>
    <property type="match status" value="1"/>
</dbReference>
<feature type="compositionally biased region" description="Basic and acidic residues" evidence="11">
    <location>
        <begin position="207"/>
        <end position="237"/>
    </location>
</feature>
<evidence type="ECO:0000256" key="2">
    <source>
        <dbReference type="ARBA" id="ARBA00022552"/>
    </source>
</evidence>
<dbReference type="EC" id="3.6.4.13" evidence="10"/>
<dbReference type="Pfam" id="PF00270">
    <property type="entry name" value="DEAD"/>
    <property type="match status" value="2"/>
</dbReference>
<dbReference type="OrthoDB" id="3370at2759"/>
<feature type="domain" description="DEAD-box RNA helicase Q" evidence="14">
    <location>
        <begin position="282"/>
        <end position="310"/>
    </location>
</feature>
<dbReference type="RefSeq" id="XP_018129106.1">
    <property type="nucleotide sequence ID" value="XM_018276080.2"/>
</dbReference>
<keyword evidence="3 10" id="KW-0547">Nucleotide-binding</keyword>
<organism evidence="15 16">
    <name type="scientific">Pseudogymnoascus verrucosus</name>
    <dbReference type="NCBI Taxonomy" id="342668"/>
    <lineage>
        <taxon>Eukaryota</taxon>
        <taxon>Fungi</taxon>
        <taxon>Dikarya</taxon>
        <taxon>Ascomycota</taxon>
        <taxon>Pezizomycotina</taxon>
        <taxon>Leotiomycetes</taxon>
        <taxon>Thelebolales</taxon>
        <taxon>Thelebolaceae</taxon>
        <taxon>Pseudogymnoascus</taxon>
    </lineage>
</organism>
<keyword evidence="4 10" id="KW-0378">Hydrolase</keyword>
<comment type="subcellular location">
    <subcellularLocation>
        <location evidence="1">Nucleus</location>
        <location evidence="1">Nucleolus</location>
    </subcellularLocation>
</comment>
<feature type="compositionally biased region" description="Pro residues" evidence="11">
    <location>
        <begin position="30"/>
        <end position="47"/>
    </location>
</feature>
<evidence type="ECO:0000256" key="8">
    <source>
        <dbReference type="ARBA" id="ARBA00023242"/>
    </source>
</evidence>
<evidence type="ECO:0000313" key="15">
    <source>
        <dbReference type="EMBL" id="OBT95373.1"/>
    </source>
</evidence>
<dbReference type="InterPro" id="IPR014001">
    <property type="entry name" value="Helicase_ATP-bd"/>
</dbReference>
<dbReference type="PROSITE" id="PS51195">
    <property type="entry name" value="Q_MOTIF"/>
    <property type="match status" value="1"/>
</dbReference>
<feature type="domain" description="Helicase ATP-binding" evidence="12">
    <location>
        <begin position="318"/>
        <end position="560"/>
    </location>
</feature>
<reference evidence="15 16" key="1">
    <citation type="submission" date="2016-03" db="EMBL/GenBank/DDBJ databases">
        <title>Comparative genomics of Pseudogymnoascus destructans, the fungus causing white-nose syndrome of bats.</title>
        <authorList>
            <person name="Palmer J.M."/>
            <person name="Drees K.P."/>
            <person name="Foster J.T."/>
            <person name="Lindner D.L."/>
        </authorList>
    </citation>
    <scope>NUCLEOTIDE SEQUENCE [LARGE SCALE GENOMIC DNA]</scope>
    <source>
        <strain evidence="15 16">UAMH 10579</strain>
    </source>
</reference>
<dbReference type="SUPFAM" id="SSF52540">
    <property type="entry name" value="P-loop containing nucleoside triphosphate hydrolases"/>
    <property type="match status" value="2"/>
</dbReference>
<dbReference type="SMART" id="SM00487">
    <property type="entry name" value="DEXDc"/>
    <property type="match status" value="1"/>
</dbReference>
<feature type="region of interest" description="Disordered" evidence="11">
    <location>
        <begin position="612"/>
        <end position="687"/>
    </location>
</feature>
<evidence type="ECO:0000256" key="11">
    <source>
        <dbReference type="SAM" id="MobiDB-lite"/>
    </source>
</evidence>
<dbReference type="InterPro" id="IPR027417">
    <property type="entry name" value="P-loop_NTPase"/>
</dbReference>
<comment type="catalytic activity">
    <reaction evidence="10">
        <text>ATP + H2O = ADP + phosphate + H(+)</text>
        <dbReference type="Rhea" id="RHEA:13065"/>
        <dbReference type="ChEBI" id="CHEBI:15377"/>
        <dbReference type="ChEBI" id="CHEBI:15378"/>
        <dbReference type="ChEBI" id="CHEBI:30616"/>
        <dbReference type="ChEBI" id="CHEBI:43474"/>
        <dbReference type="ChEBI" id="CHEBI:456216"/>
        <dbReference type="EC" id="3.6.4.13"/>
    </reaction>
</comment>
<evidence type="ECO:0000256" key="6">
    <source>
        <dbReference type="ARBA" id="ARBA00022840"/>
    </source>
</evidence>
<evidence type="ECO:0000256" key="1">
    <source>
        <dbReference type="ARBA" id="ARBA00004604"/>
    </source>
</evidence>
<evidence type="ECO:0000313" key="16">
    <source>
        <dbReference type="Proteomes" id="UP000091956"/>
    </source>
</evidence>
<dbReference type="PROSITE" id="PS51194">
    <property type="entry name" value="HELICASE_CTER"/>
    <property type="match status" value="1"/>
</dbReference>
<keyword evidence="8" id="KW-0539">Nucleus</keyword>
<feature type="compositionally biased region" description="Acidic residues" evidence="11">
    <location>
        <begin position="632"/>
        <end position="642"/>
    </location>
</feature>
<evidence type="ECO:0000256" key="3">
    <source>
        <dbReference type="ARBA" id="ARBA00022741"/>
    </source>
</evidence>
<comment type="domain">
    <text evidence="10">The Q motif is unique to and characteristic of the DEAD box family of RNA helicases and controls ATP binding and hydrolysis.</text>
</comment>
<feature type="domain" description="Helicase C-terminal" evidence="13">
    <location>
        <begin position="690"/>
        <end position="857"/>
    </location>
</feature>
<dbReference type="CDD" id="cd18787">
    <property type="entry name" value="SF2_C_DEAD"/>
    <property type="match status" value="1"/>
</dbReference>
<evidence type="ECO:0000256" key="4">
    <source>
        <dbReference type="ARBA" id="ARBA00022801"/>
    </source>
</evidence>
<reference evidence="16" key="2">
    <citation type="journal article" date="2018" name="Nat. Commun.">
        <title>Extreme sensitivity to ultraviolet light in the fungal pathogen causing white-nose syndrome of bats.</title>
        <authorList>
            <person name="Palmer J.M."/>
            <person name="Drees K.P."/>
            <person name="Foster J.T."/>
            <person name="Lindner D.L."/>
        </authorList>
    </citation>
    <scope>NUCLEOTIDE SEQUENCE [LARGE SCALE GENOMIC DNA]</scope>
    <source>
        <strain evidence="16">UAMH 10579</strain>
    </source>
</reference>
<name>A0A1B8GHP6_9PEZI</name>
<dbReference type="Gene3D" id="3.40.50.300">
    <property type="entry name" value="P-loop containing nucleotide triphosphate hydrolases"/>
    <property type="match status" value="2"/>
</dbReference>
<dbReference type="GeneID" id="28840025"/>
<dbReference type="InterPro" id="IPR014014">
    <property type="entry name" value="RNA_helicase_DEAD_Q_motif"/>
</dbReference>
<feature type="compositionally biased region" description="Low complexity" evidence="11">
    <location>
        <begin position="671"/>
        <end position="687"/>
    </location>
</feature>
<feature type="compositionally biased region" description="Low complexity" evidence="11">
    <location>
        <begin position="643"/>
        <end position="664"/>
    </location>
</feature>
<evidence type="ECO:0000256" key="9">
    <source>
        <dbReference type="PROSITE-ProRule" id="PRU00552"/>
    </source>
</evidence>
<feature type="region of interest" description="Disordered" evidence="11">
    <location>
        <begin position="1"/>
        <end position="237"/>
    </location>
</feature>
<dbReference type="GO" id="GO:0005524">
    <property type="term" value="F:ATP binding"/>
    <property type="evidence" value="ECO:0007669"/>
    <property type="project" value="UniProtKB-UniRule"/>
</dbReference>
<dbReference type="GO" id="GO:0016787">
    <property type="term" value="F:hydrolase activity"/>
    <property type="evidence" value="ECO:0007669"/>
    <property type="project" value="UniProtKB-KW"/>
</dbReference>
<keyword evidence="16" id="KW-1185">Reference proteome</keyword>
<evidence type="ECO:0000259" key="13">
    <source>
        <dbReference type="PROSITE" id="PS51194"/>
    </source>
</evidence>
<dbReference type="Pfam" id="PF00271">
    <property type="entry name" value="Helicase_C"/>
    <property type="match status" value="1"/>
</dbReference>
<evidence type="ECO:0000256" key="5">
    <source>
        <dbReference type="ARBA" id="ARBA00022806"/>
    </source>
</evidence>
<keyword evidence="6 10" id="KW-0067">ATP-binding</keyword>
<gene>
    <name evidence="15" type="primary">DBP6</name>
    <name evidence="15" type="ORF">VE01_06639</name>
</gene>
<evidence type="ECO:0000256" key="10">
    <source>
        <dbReference type="RuleBase" id="RU365068"/>
    </source>
</evidence>
<accession>A0A1B8GHP6</accession>
<dbReference type="SMART" id="SM00490">
    <property type="entry name" value="HELICc"/>
    <property type="match status" value="1"/>
</dbReference>
<dbReference type="PANTHER" id="PTHR24031">
    <property type="entry name" value="RNA HELICASE"/>
    <property type="match status" value="1"/>
</dbReference>
<dbReference type="PROSITE" id="PS51192">
    <property type="entry name" value="HELICASE_ATP_BIND_1"/>
    <property type="match status" value="1"/>
</dbReference>
<comment type="function">
    <text evidence="10">RNA helicase.</text>
</comment>
<feature type="compositionally biased region" description="Basic and acidic residues" evidence="11">
    <location>
        <begin position="154"/>
        <end position="163"/>
    </location>
</feature>
<dbReference type="InterPro" id="IPR001650">
    <property type="entry name" value="Helicase_C-like"/>
</dbReference>
<dbReference type="AlphaFoldDB" id="A0A1B8GHP6"/>
<dbReference type="GO" id="GO:0006364">
    <property type="term" value="P:rRNA processing"/>
    <property type="evidence" value="ECO:0007669"/>
    <property type="project" value="UniProtKB-KW"/>
</dbReference>
<evidence type="ECO:0000259" key="12">
    <source>
        <dbReference type="PROSITE" id="PS51192"/>
    </source>
</evidence>
<dbReference type="STRING" id="342668.A0A1B8GHP6"/>
<dbReference type="GO" id="GO:0003723">
    <property type="term" value="F:RNA binding"/>
    <property type="evidence" value="ECO:0007669"/>
    <property type="project" value="UniProtKB-UniRule"/>
</dbReference>
<sequence length="867" mass="94425">MSSSLYARYVPPKKKVTTEPTIVPNVVVPQPQPTPPQPSQQRPPQPYIHPSRANLNIVPAQQPKIAPKRKHEDSTGGRNESASKFKKSKKSPNGPPKDLKVAQRPPPPAQSNTAQYESKEEKRAAKIARRAHQRALEQGLEVEEKPQLQTALVTDEKPVEVKPKEKKAPKRPKKKADKEDTDESDQEGEEGDAKHKSVLAKRAKSLKKAEKIARKEKQRALERGEDVEMEDAEKPQEAEVELHALEPLPQPEPVPEAPPISIYSALPSWLGSPISVAPTATAQFEDLGLPSAVIESLKKSGIPSAFAVQAAVLSLLLPGPKKQPGDVLVSAATGSGKTLAYVLPMVEDISQTMVTQLRGLIVMPTRELVTQAREVSDMCANAYGTGSRRHINIGVAIGNQTLRQEQASLMKQDYVYDPKEYRARQERINAAWSGSSIGDEVANLLMEEDISTPIDHIVQYSPKVDIMICTPGRLVEHLKSTPGFTLEHLKWLVIDEADKLLDQSFQQWLETVMASLTSRETAAPSQLRSKDRITKVVLSATMTRDIGLLSQLKLNKPKFVVLEGNEGMEAGEGQVDTLNLPDTLHESAIKIDQEGLKPLYLLEVLKRNGLLEPKSLPQEDDSDTSSSGSDSDTSDDDSDDDTSSSGSSSGSDSSSSGDDFSSGDSSDDDSSSSSDASSTTSVPSKKLPAKKPAAIINLAKPHGVLIFTKSNESAVRLSRLLALLVPSRASEIGAITSTTSRKRTLRSFRSGALSVLIASDLVARGLDLPNLAHVVNYDMPTSITSYVHRVGRTARAGKEGAATTLFSATEGRWFWNDIARSGGVKRKTKVERITISAKDVFSDDQKQEYEAALEKLGEETRGYKETN</sequence>
<proteinExistence type="inferred from homology"/>
<keyword evidence="2" id="KW-0698">rRNA processing</keyword>